<protein>
    <submittedName>
        <fullName evidence="2">Uncharacterized protein</fullName>
    </submittedName>
</protein>
<keyword evidence="1" id="KW-0812">Transmembrane</keyword>
<gene>
    <name evidence="2" type="ORF">AGR7C_Cc70039</name>
</gene>
<accession>A0A1S7QLQ9</accession>
<dbReference type="EMBL" id="FBWG01000024">
    <property type="protein sequence ID" value="CUX38459.1"/>
    <property type="molecule type" value="Genomic_DNA"/>
</dbReference>
<keyword evidence="1" id="KW-1133">Transmembrane helix</keyword>
<proteinExistence type="predicted"/>
<evidence type="ECO:0000256" key="1">
    <source>
        <dbReference type="SAM" id="Phobius"/>
    </source>
</evidence>
<dbReference type="AlphaFoldDB" id="A0A1S7QLQ9"/>
<dbReference type="Proteomes" id="UP000191987">
    <property type="component" value="Unassembled WGS sequence"/>
</dbReference>
<name>A0A1S7QLQ9_9HYPH</name>
<feature type="transmembrane region" description="Helical" evidence="1">
    <location>
        <begin position="6"/>
        <end position="25"/>
    </location>
</feature>
<organism evidence="2 3">
    <name type="scientific">Agrobacterium deltaense Zutra 3/1</name>
    <dbReference type="NCBI Taxonomy" id="1183427"/>
    <lineage>
        <taxon>Bacteria</taxon>
        <taxon>Pseudomonadati</taxon>
        <taxon>Pseudomonadota</taxon>
        <taxon>Alphaproteobacteria</taxon>
        <taxon>Hyphomicrobiales</taxon>
        <taxon>Rhizobiaceae</taxon>
        <taxon>Rhizobium/Agrobacterium group</taxon>
        <taxon>Agrobacterium</taxon>
    </lineage>
</organism>
<sequence length="79" mass="8345">MTKIGVYVLLGLVAVSLIATGILIIDRNATYRAVIKTERQNNAAGDRADSARHRFDDCAGGVWDFGAGRCIGPAPGGRN</sequence>
<keyword evidence="1" id="KW-0472">Membrane</keyword>
<evidence type="ECO:0000313" key="2">
    <source>
        <dbReference type="EMBL" id="CUX38459.1"/>
    </source>
</evidence>
<reference evidence="2 3" key="1">
    <citation type="submission" date="2016-01" db="EMBL/GenBank/DDBJ databases">
        <authorList>
            <person name="Oliw E.H."/>
        </authorList>
    </citation>
    <scope>NUCLEOTIDE SEQUENCE [LARGE SCALE GENOMIC DNA]</scope>
    <source>
        <strain evidence="2 3">Zutra 3-1</strain>
    </source>
</reference>
<evidence type="ECO:0000313" key="3">
    <source>
        <dbReference type="Proteomes" id="UP000191987"/>
    </source>
</evidence>